<evidence type="ECO:0000313" key="3">
    <source>
        <dbReference type="EMBL" id="HIU54272.1"/>
    </source>
</evidence>
<accession>A0A9D1M639</accession>
<dbReference type="InterPro" id="IPR011990">
    <property type="entry name" value="TPR-like_helical_dom_sf"/>
</dbReference>
<dbReference type="EMBL" id="DVNA01000009">
    <property type="protein sequence ID" value="HIU54272.1"/>
    <property type="molecule type" value="Genomic_DNA"/>
</dbReference>
<evidence type="ECO:0000256" key="2">
    <source>
        <dbReference type="SAM" id="SignalP"/>
    </source>
</evidence>
<dbReference type="InterPro" id="IPR019734">
    <property type="entry name" value="TPR_rpt"/>
</dbReference>
<evidence type="ECO:0008006" key="5">
    <source>
        <dbReference type="Google" id="ProtNLM"/>
    </source>
</evidence>
<evidence type="ECO:0000313" key="4">
    <source>
        <dbReference type="Proteomes" id="UP000824112"/>
    </source>
</evidence>
<gene>
    <name evidence="3" type="ORF">IAB03_00525</name>
</gene>
<feature type="chain" id="PRO_5038426728" description="Tetratricopeptide repeat protein" evidence="2">
    <location>
        <begin position="21"/>
        <end position="290"/>
    </location>
</feature>
<keyword evidence="2" id="KW-0732">Signal</keyword>
<dbReference type="Proteomes" id="UP000824112">
    <property type="component" value="Unassembled WGS sequence"/>
</dbReference>
<evidence type="ECO:0000256" key="1">
    <source>
        <dbReference type="PROSITE-ProRule" id="PRU00339"/>
    </source>
</evidence>
<reference evidence="3" key="1">
    <citation type="submission" date="2020-10" db="EMBL/GenBank/DDBJ databases">
        <authorList>
            <person name="Gilroy R."/>
        </authorList>
    </citation>
    <scope>NUCLEOTIDE SEQUENCE</scope>
    <source>
        <strain evidence="3">CHK158-818</strain>
    </source>
</reference>
<feature type="signal peptide" evidence="2">
    <location>
        <begin position="1"/>
        <end position="20"/>
    </location>
</feature>
<sequence length="290" mass="33867">MKKACIFIILFASLVNLAMAQDNLTQLKRKAEMHFHNAEWKDALPTYELILSFPNADISSYINAIITSLELDTLPVAIKWVENALLNQISLDTLLTKTEVQTRQLDTSHHFEKLLLGLKQEIPDLSPRINQYLSQYYQFRHQYTKQIDVLHEMIDKSPRNISLIKEIAFAFYNNGDSENALAHFEEVLIYAPDDLEANLFMGSYYYIKGKEKMTKLYEAYHNIPTPNRMQFAQYRRGREEVKDHELALASKYMNQANQVKSTKAIRDILYDIYVLNSDVEKAEMLKRRSK</sequence>
<name>A0A9D1M639_9BACT</name>
<keyword evidence="1" id="KW-0802">TPR repeat</keyword>
<feature type="repeat" description="TPR" evidence="1">
    <location>
        <begin position="161"/>
        <end position="194"/>
    </location>
</feature>
<dbReference type="Gene3D" id="1.25.40.10">
    <property type="entry name" value="Tetratricopeptide repeat domain"/>
    <property type="match status" value="1"/>
</dbReference>
<proteinExistence type="predicted"/>
<dbReference type="SUPFAM" id="SSF48452">
    <property type="entry name" value="TPR-like"/>
    <property type="match status" value="1"/>
</dbReference>
<dbReference type="PROSITE" id="PS50005">
    <property type="entry name" value="TPR"/>
    <property type="match status" value="1"/>
</dbReference>
<dbReference type="AlphaFoldDB" id="A0A9D1M639"/>
<organism evidence="3 4">
    <name type="scientific">Candidatus Gallibacteroides avistercoris</name>
    <dbReference type="NCBI Taxonomy" id="2840833"/>
    <lineage>
        <taxon>Bacteria</taxon>
        <taxon>Pseudomonadati</taxon>
        <taxon>Bacteroidota</taxon>
        <taxon>Bacteroidia</taxon>
        <taxon>Bacteroidales</taxon>
        <taxon>Bacteroidaceae</taxon>
        <taxon>Bacteroidaceae incertae sedis</taxon>
        <taxon>Candidatus Gallibacteroides</taxon>
    </lineage>
</organism>
<protein>
    <recommendedName>
        <fullName evidence="5">Tetratricopeptide repeat protein</fullName>
    </recommendedName>
</protein>
<comment type="caution">
    <text evidence="3">The sequence shown here is derived from an EMBL/GenBank/DDBJ whole genome shotgun (WGS) entry which is preliminary data.</text>
</comment>
<reference evidence="3" key="2">
    <citation type="journal article" date="2021" name="PeerJ">
        <title>Extensive microbial diversity within the chicken gut microbiome revealed by metagenomics and culture.</title>
        <authorList>
            <person name="Gilroy R."/>
            <person name="Ravi A."/>
            <person name="Getino M."/>
            <person name="Pursley I."/>
            <person name="Horton D.L."/>
            <person name="Alikhan N.F."/>
            <person name="Baker D."/>
            <person name="Gharbi K."/>
            <person name="Hall N."/>
            <person name="Watson M."/>
            <person name="Adriaenssens E.M."/>
            <person name="Foster-Nyarko E."/>
            <person name="Jarju S."/>
            <person name="Secka A."/>
            <person name="Antonio M."/>
            <person name="Oren A."/>
            <person name="Chaudhuri R.R."/>
            <person name="La Ragione R."/>
            <person name="Hildebrand F."/>
            <person name="Pallen M.J."/>
        </authorList>
    </citation>
    <scope>NUCLEOTIDE SEQUENCE</scope>
    <source>
        <strain evidence="3">CHK158-818</strain>
    </source>
</reference>